<organism evidence="18 19">
    <name type="scientific">Blautia hominis</name>
    <dbReference type="NCBI Taxonomy" id="2025493"/>
    <lineage>
        <taxon>Bacteria</taxon>
        <taxon>Bacillati</taxon>
        <taxon>Bacillota</taxon>
        <taxon>Clostridia</taxon>
        <taxon>Lachnospirales</taxon>
        <taxon>Lachnospiraceae</taxon>
        <taxon>Blautia</taxon>
    </lineage>
</organism>
<feature type="domain" description="UvrD-like helicase ATP-binding" evidence="16">
    <location>
        <begin position="3"/>
        <end position="472"/>
    </location>
</feature>
<keyword evidence="6 13" id="KW-0269">Exonuclease</keyword>
<evidence type="ECO:0000256" key="11">
    <source>
        <dbReference type="ARBA" id="ARBA00034617"/>
    </source>
</evidence>
<comment type="catalytic activity">
    <reaction evidence="11 13">
        <text>Couples ATP hydrolysis with the unwinding of duplex DNA by translocating in the 3'-5' direction.</text>
        <dbReference type="EC" id="5.6.2.4"/>
    </reaction>
</comment>
<dbReference type="RefSeq" id="WP_390403193.1">
    <property type="nucleotide sequence ID" value="NZ_BAABYW010000001.1"/>
</dbReference>
<dbReference type="Pfam" id="PF12705">
    <property type="entry name" value="PDDEXK_1"/>
    <property type="match status" value="1"/>
</dbReference>
<dbReference type="EC" id="3.1.-.-" evidence="13"/>
<keyword evidence="3 13" id="KW-0227">DNA damage</keyword>
<dbReference type="PANTHER" id="PTHR11070:SF48">
    <property type="entry name" value="ATP-DEPENDENT HELICASE_NUCLEASE SUBUNIT A"/>
    <property type="match status" value="1"/>
</dbReference>
<evidence type="ECO:0000313" key="18">
    <source>
        <dbReference type="EMBL" id="GAA6406224.1"/>
    </source>
</evidence>
<dbReference type="Pfam" id="PF13361">
    <property type="entry name" value="UvrD_C"/>
    <property type="match status" value="1"/>
</dbReference>
<evidence type="ECO:0000256" key="8">
    <source>
        <dbReference type="ARBA" id="ARBA00023125"/>
    </source>
</evidence>
<dbReference type="EMBL" id="BAABYW010000001">
    <property type="protein sequence ID" value="GAA6406224.1"/>
    <property type="molecule type" value="Genomic_DNA"/>
</dbReference>
<evidence type="ECO:0000259" key="17">
    <source>
        <dbReference type="PROSITE" id="PS51217"/>
    </source>
</evidence>
<accession>A0ABQ0B447</accession>
<dbReference type="Proteomes" id="UP001600943">
    <property type="component" value="Unassembled WGS sequence"/>
</dbReference>
<feature type="region of interest" description="Disordered" evidence="15">
    <location>
        <begin position="519"/>
        <end position="573"/>
    </location>
</feature>
<gene>
    <name evidence="13" type="primary">addA</name>
    <name evidence="18" type="ORF">K040078D81_03410</name>
</gene>
<evidence type="ECO:0000256" key="5">
    <source>
        <dbReference type="ARBA" id="ARBA00022806"/>
    </source>
</evidence>
<dbReference type="Gene3D" id="3.40.50.300">
    <property type="entry name" value="P-loop containing nucleotide triphosphate hydrolases"/>
    <property type="match status" value="4"/>
</dbReference>
<dbReference type="InterPro" id="IPR000212">
    <property type="entry name" value="DNA_helicase_UvrD/REP"/>
</dbReference>
<dbReference type="InterPro" id="IPR014016">
    <property type="entry name" value="UvrD-like_ATP-bd"/>
</dbReference>
<evidence type="ECO:0000256" key="12">
    <source>
        <dbReference type="ARBA" id="ARBA00048988"/>
    </source>
</evidence>
<evidence type="ECO:0000259" key="16">
    <source>
        <dbReference type="PROSITE" id="PS51198"/>
    </source>
</evidence>
<dbReference type="InterPro" id="IPR038726">
    <property type="entry name" value="PDDEXK_AddAB-type"/>
</dbReference>
<protein>
    <recommendedName>
        <fullName evidence="13">ATP-dependent helicase/nuclease subunit A</fullName>
        <ecNumber evidence="13">3.1.-.-</ecNumber>
        <ecNumber evidence="13">5.6.2.4</ecNumber>
    </recommendedName>
    <alternativeName>
        <fullName evidence="13">ATP-dependent helicase/nuclease AddA</fullName>
    </alternativeName>
    <alternativeName>
        <fullName evidence="13">DNA 3'-5' helicase AddA</fullName>
    </alternativeName>
</protein>
<evidence type="ECO:0000256" key="3">
    <source>
        <dbReference type="ARBA" id="ARBA00022763"/>
    </source>
</evidence>
<keyword evidence="10 13" id="KW-0413">Isomerase</keyword>
<dbReference type="SUPFAM" id="SSF52540">
    <property type="entry name" value="P-loop containing nucleoside triphosphate hydrolases"/>
    <property type="match status" value="1"/>
</dbReference>
<keyword evidence="5 13" id="KW-0347">Helicase</keyword>
<dbReference type="PANTHER" id="PTHR11070">
    <property type="entry name" value="UVRD / RECB / PCRA DNA HELICASE FAMILY MEMBER"/>
    <property type="match status" value="1"/>
</dbReference>
<sequence>MGVMWTTEQQRVIDARGCNILVSAAAGSGKTAVLVERIITMITDPVHPVDIDRLLIVTFTRAAAGEMRERIRLAIEKKLAEDEDNEHLQKQSTLLHHAQITTIDSFCSYVVKNYFHLIDLDPSYRMAEEGELRLIQGDVAAQVLDDAYGRKEPEFLQFVECFSTGKTDEGIEDMIKRLYTFSVSYPYPEEWLLSCKEAYHISSKEELEQAGWMQMIKEDIQKSLQEAMSLADAALDTAMGEGGPYYYENALQSDRTFIQKLLKTDSFEEWQKLFSGLVFARLSAKKDPQVSEEAKELTKNLRQQVKDLLGELREQYFSLSLDAAARYVQMAGGPVRVLIDLTLQFTQAYAEKKREKNILDFPDLEHFALKILVDHSQEGDRRTQAAKELAGRFAEVMIDEYQDSNFVQEKLLNAVSKMEDGSNNIFMVGDVKQSIYRFRLARPDLFMEKFKTYSTAGGDCLRIDLHKNFRSRKEVLDGVNFLFYQIMGEALGKVEYDEAAALYPGASFPPYGKEEENSCLRSASLAGQDEDTETPLLKTDGTQWKSTELPLAETDEAEQDRGLPLSKTDGTQWKSTELPLAETDEAEHQDRGLTLSKADESMWKDTELLLVETDEEEWKVMESGENVQELEARAVAGKIQEIVGSYPVLDKATGKYRPARFSDCVILLRTLSGWSETFKRVLNAQGIPASVTTKTGYFSASEVMTVLNYLRILDNPLQDIPFTGAIHNLPGGFSMEELARVKCAGKEKEISGMYQALLAAETLHECEDAEDRKIGEKAHRFLELYRSIRKKVPYTPMHELLWEIYDRTGLFDYIQSGASGEQQKANLLMLLQKARDYESTSYRGLFNFVRYIENLQKYQVDFGEANILSENEDTVKIMSIHKSKGLEFPVVFVSGLGKQFNQQDARASLVMHPDLGVGADWVDAKYRTKTPTLLKKAVQRQIQIENLGEELRILYVALTRAKEKLILTGCTSRLEKRLTALEPLKKQEERRISYGRLVKARCYLDWIFPALARHRCMDRVYLSYEKRPYALNPLHNHEASFRVQVISPAKLTLEEAETRMIQMMKKQEILGFDTNESWDKDAKEQIEECFTYTYPYPDREKIPAKVTVSELKRLHMEDEESTDWYEEEEVVPYIPSFIEKREEGLTGAGRGTAYHRVFECLDFSKAGSVQEVEEQLASLESGHRIDREVRRTVSPRDVYQFAVSSIGKRMAKAQAAGMLYREQPFVMGISADRLREEYAGDESVLVQGIIDAFFYEEGRIILVDYKTDRVRRRNGSDLVEKYRVQLDYYTEALERMTGRKVSERYIYSVDMQKELIV</sequence>
<evidence type="ECO:0000256" key="4">
    <source>
        <dbReference type="ARBA" id="ARBA00022801"/>
    </source>
</evidence>
<dbReference type="Gene3D" id="3.90.320.10">
    <property type="match status" value="1"/>
</dbReference>
<evidence type="ECO:0000256" key="9">
    <source>
        <dbReference type="ARBA" id="ARBA00023204"/>
    </source>
</evidence>
<keyword evidence="7 13" id="KW-0067">ATP-binding</keyword>
<dbReference type="InterPro" id="IPR014152">
    <property type="entry name" value="AddA"/>
</dbReference>
<dbReference type="HAMAP" id="MF_01451">
    <property type="entry name" value="AddA"/>
    <property type="match status" value="1"/>
</dbReference>
<dbReference type="InterPro" id="IPR027417">
    <property type="entry name" value="P-loop_NTPase"/>
</dbReference>
<dbReference type="InterPro" id="IPR011335">
    <property type="entry name" value="Restrct_endonuc-II-like"/>
</dbReference>
<keyword evidence="8 13" id="KW-0238">DNA-binding</keyword>
<evidence type="ECO:0000256" key="6">
    <source>
        <dbReference type="ARBA" id="ARBA00022839"/>
    </source>
</evidence>
<evidence type="ECO:0000256" key="2">
    <source>
        <dbReference type="ARBA" id="ARBA00022741"/>
    </source>
</evidence>
<name>A0ABQ0B447_9FIRM</name>
<keyword evidence="4 13" id="KW-0378">Hydrolase</keyword>
<evidence type="ECO:0000256" key="10">
    <source>
        <dbReference type="ARBA" id="ARBA00023235"/>
    </source>
</evidence>
<evidence type="ECO:0000256" key="1">
    <source>
        <dbReference type="ARBA" id="ARBA00022722"/>
    </source>
</evidence>
<evidence type="ECO:0000256" key="15">
    <source>
        <dbReference type="SAM" id="MobiDB-lite"/>
    </source>
</evidence>
<dbReference type="SUPFAM" id="SSF52980">
    <property type="entry name" value="Restriction endonuclease-like"/>
    <property type="match status" value="1"/>
</dbReference>
<dbReference type="Gene3D" id="1.10.274.50">
    <property type="match status" value="1"/>
</dbReference>
<dbReference type="InterPro" id="IPR011604">
    <property type="entry name" value="PDDEXK-like_dom_sf"/>
</dbReference>
<evidence type="ECO:0000256" key="13">
    <source>
        <dbReference type="HAMAP-Rule" id="MF_01451"/>
    </source>
</evidence>
<dbReference type="InterPro" id="IPR014017">
    <property type="entry name" value="DNA_helicase_UvrD-like_C"/>
</dbReference>
<proteinExistence type="inferred from homology"/>
<dbReference type="PROSITE" id="PS51217">
    <property type="entry name" value="UVRD_HELICASE_CTER"/>
    <property type="match status" value="1"/>
</dbReference>
<comment type="similarity">
    <text evidence="13">Belongs to the helicase family. AddA subfamily.</text>
</comment>
<keyword evidence="9 13" id="KW-0234">DNA repair</keyword>
<comment type="cofactor">
    <cofactor evidence="13">
        <name>Mg(2+)</name>
        <dbReference type="ChEBI" id="CHEBI:18420"/>
    </cofactor>
</comment>
<evidence type="ECO:0000256" key="7">
    <source>
        <dbReference type="ARBA" id="ARBA00022840"/>
    </source>
</evidence>
<comment type="subunit">
    <text evidence="13">Heterodimer of AddA and AddB/RexB.</text>
</comment>
<keyword evidence="2 13" id="KW-0547">Nucleotide-binding</keyword>
<comment type="function">
    <text evidence="13">The heterodimer acts as both an ATP-dependent DNA helicase and an ATP-dependent, dual-direction single-stranded exonuclease. Recognizes the chi site generating a DNA molecule suitable for the initiation of homologous recombination. The AddA nuclease domain is required for chi fragment generation; this subunit has the helicase and 3' -&gt; 5' nuclease activities.</text>
</comment>
<feature type="binding site" evidence="14">
    <location>
        <begin position="24"/>
        <end position="31"/>
    </location>
    <ligand>
        <name>ATP</name>
        <dbReference type="ChEBI" id="CHEBI:30616"/>
    </ligand>
</feature>
<keyword evidence="1 13" id="KW-0540">Nuclease</keyword>
<dbReference type="EC" id="5.6.2.4" evidence="13"/>
<comment type="catalytic activity">
    <reaction evidence="12 13">
        <text>ATP + H2O = ADP + phosphate + H(+)</text>
        <dbReference type="Rhea" id="RHEA:13065"/>
        <dbReference type="ChEBI" id="CHEBI:15377"/>
        <dbReference type="ChEBI" id="CHEBI:15378"/>
        <dbReference type="ChEBI" id="CHEBI:30616"/>
        <dbReference type="ChEBI" id="CHEBI:43474"/>
        <dbReference type="ChEBI" id="CHEBI:456216"/>
        <dbReference type="EC" id="5.6.2.4"/>
    </reaction>
</comment>
<reference evidence="18 19" key="1">
    <citation type="submission" date="2024-04" db="EMBL/GenBank/DDBJ databases">
        <title>Defined microbial consortia suppress multidrug-resistant proinflammatory Enterobacteriaceae via ecological control.</title>
        <authorList>
            <person name="Furuichi M."/>
            <person name="Kawaguchi T."/>
            <person name="Pust M."/>
            <person name="Yasuma K."/>
            <person name="Plichta D."/>
            <person name="Hasegawa N."/>
            <person name="Ohya T."/>
            <person name="Bhattarai S."/>
            <person name="Sasajima S."/>
            <person name="Aoto Y."/>
            <person name="Tuganbaev T."/>
            <person name="Yaginuma M."/>
            <person name="Ueda M."/>
            <person name="Okahashi N."/>
            <person name="Amafuji K."/>
            <person name="Kiridooshi Y."/>
            <person name="Sugita K."/>
            <person name="Strazar M."/>
            <person name="Skelly A."/>
            <person name="Suda W."/>
            <person name="Hattori M."/>
            <person name="Nakamoto N."/>
            <person name="Caballero S."/>
            <person name="Norman J."/>
            <person name="Olle B."/>
            <person name="Tanoue T."/>
            <person name="Arita M."/>
            <person name="Bucci V."/>
            <person name="Atarashi K."/>
            <person name="Xavier R."/>
            <person name="Honda K."/>
        </authorList>
    </citation>
    <scope>NUCLEOTIDE SEQUENCE [LARGE SCALE GENOMIC DNA]</scope>
    <source>
        <strain evidence="19">k04-0078-D8-1</strain>
    </source>
</reference>
<dbReference type="PROSITE" id="PS51198">
    <property type="entry name" value="UVRD_HELICASE_ATP_BIND"/>
    <property type="match status" value="1"/>
</dbReference>
<dbReference type="Pfam" id="PF00580">
    <property type="entry name" value="UvrD-helicase"/>
    <property type="match status" value="1"/>
</dbReference>
<evidence type="ECO:0000313" key="19">
    <source>
        <dbReference type="Proteomes" id="UP001600943"/>
    </source>
</evidence>
<evidence type="ECO:0000256" key="14">
    <source>
        <dbReference type="PROSITE-ProRule" id="PRU00560"/>
    </source>
</evidence>
<feature type="domain" description="UvrD-like helicase C-terminal" evidence="17">
    <location>
        <begin position="575"/>
        <end position="885"/>
    </location>
</feature>
<keyword evidence="19" id="KW-1185">Reference proteome</keyword>
<comment type="caution">
    <text evidence="18">The sequence shown here is derived from an EMBL/GenBank/DDBJ whole genome shotgun (WGS) entry which is preliminary data.</text>
</comment>